<feature type="chain" id="PRO_5022955231" description="Glycosyl hydrolases family 43" evidence="1">
    <location>
        <begin position="23"/>
        <end position="507"/>
    </location>
</feature>
<reference evidence="2 3" key="1">
    <citation type="submission" date="2019-02" db="EMBL/GenBank/DDBJ databases">
        <title>Deep-cultivation of Planctomycetes and their phenomic and genomic characterization uncovers novel biology.</title>
        <authorList>
            <person name="Wiegand S."/>
            <person name="Jogler M."/>
            <person name="Boedeker C."/>
            <person name="Pinto D."/>
            <person name="Vollmers J."/>
            <person name="Rivas-Marin E."/>
            <person name="Kohn T."/>
            <person name="Peeters S.H."/>
            <person name="Heuer A."/>
            <person name="Rast P."/>
            <person name="Oberbeckmann S."/>
            <person name="Bunk B."/>
            <person name="Jeske O."/>
            <person name="Meyerdierks A."/>
            <person name="Storesund J.E."/>
            <person name="Kallscheuer N."/>
            <person name="Luecker S."/>
            <person name="Lage O.M."/>
            <person name="Pohl T."/>
            <person name="Merkel B.J."/>
            <person name="Hornburger P."/>
            <person name="Mueller R.-W."/>
            <person name="Bruemmer F."/>
            <person name="Labrenz M."/>
            <person name="Spormann A.M."/>
            <person name="Op Den Camp H."/>
            <person name="Overmann J."/>
            <person name="Amann R."/>
            <person name="Jetten M.S.M."/>
            <person name="Mascher T."/>
            <person name="Medema M.H."/>
            <person name="Devos D.P."/>
            <person name="Kaster A.-K."/>
            <person name="Ovreas L."/>
            <person name="Rohde M."/>
            <person name="Galperin M.Y."/>
            <person name="Jogler C."/>
        </authorList>
    </citation>
    <scope>NUCLEOTIDE SEQUENCE [LARGE SCALE GENOMIC DNA]</scope>
    <source>
        <strain evidence="2 3">V7</strain>
    </source>
</reference>
<accession>A0A5C6FP26</accession>
<evidence type="ECO:0000313" key="3">
    <source>
        <dbReference type="Proteomes" id="UP000316476"/>
    </source>
</evidence>
<dbReference type="RefSeq" id="WP_146410319.1">
    <property type="nucleotide sequence ID" value="NZ_SJPZ01000001.1"/>
</dbReference>
<dbReference type="Proteomes" id="UP000316476">
    <property type="component" value="Unassembled WGS sequence"/>
</dbReference>
<feature type="signal peptide" evidence="1">
    <location>
        <begin position="1"/>
        <end position="22"/>
    </location>
</feature>
<organism evidence="2 3">
    <name type="scientific">Crateriforma conspicua</name>
    <dbReference type="NCBI Taxonomy" id="2527996"/>
    <lineage>
        <taxon>Bacteria</taxon>
        <taxon>Pseudomonadati</taxon>
        <taxon>Planctomycetota</taxon>
        <taxon>Planctomycetia</taxon>
        <taxon>Planctomycetales</taxon>
        <taxon>Planctomycetaceae</taxon>
        <taxon>Crateriforma</taxon>
    </lineage>
</organism>
<name>A0A5C6FP26_9PLAN</name>
<dbReference type="SUPFAM" id="SSF75005">
    <property type="entry name" value="Arabinanase/levansucrase/invertase"/>
    <property type="match status" value="1"/>
</dbReference>
<gene>
    <name evidence="2" type="ORF">V7x_02230</name>
</gene>
<dbReference type="InterPro" id="IPR023296">
    <property type="entry name" value="Glyco_hydro_beta-prop_sf"/>
</dbReference>
<dbReference type="EMBL" id="SJPZ01000001">
    <property type="protein sequence ID" value="TWU64679.1"/>
    <property type="molecule type" value="Genomic_DNA"/>
</dbReference>
<dbReference type="AlphaFoldDB" id="A0A5C6FP26"/>
<keyword evidence="1" id="KW-0732">Signal</keyword>
<proteinExistence type="predicted"/>
<evidence type="ECO:0000313" key="2">
    <source>
        <dbReference type="EMBL" id="TWU64679.1"/>
    </source>
</evidence>
<evidence type="ECO:0008006" key="4">
    <source>
        <dbReference type="Google" id="ProtNLM"/>
    </source>
</evidence>
<comment type="caution">
    <text evidence="2">The sequence shown here is derived from an EMBL/GenBank/DDBJ whole genome shotgun (WGS) entry which is preliminary data.</text>
</comment>
<sequence precursor="true">MKCKILLRVALATLLFASVAEGDEWAIETADDWATSVETVSGATFTHGAVLPTGQSASISTIVYTSDQKLSARSLRIEQSPIWQNWNPIENLGPTNLADAPVLLTLGPNDYWMFGRYRAAKPKRKKGQSRIAPQPFEPQPATLVGFDVPLLTTPFPNQYDAPGGLQPGRGGYHAWQSRDMKNWVHHGPVTEGFSKWVTSAEWVDGKAYIYYDFPNDQDPHVYVDDDLFDGMPGKNMGLAVKDPSHGSDAGFIRDLEGKMHVIIEDWTPISANKRSWDSPLAGHAVSPNGINDFRFLDPPVDHRTNPTGKIGTYKHPHWMKEDPENYPTNVAEYEIHHPEQEAYGDWAAICIGGQYYLFGDYDPVGGHQMSVGWFTAPSINEPFTWCGNIGNGHPDPDIAFAEGQFYLATQQNTDFVSPGPWVETVEARVGVDTDNDQAIDQWTDWNEVKEHYDYIPGFSKQINRTPATMDASELPAGFGFQVQLRLTDSTDNPSKPIIDRMTLVFAN</sequence>
<protein>
    <recommendedName>
        <fullName evidence="4">Glycosyl hydrolases family 43</fullName>
    </recommendedName>
</protein>
<dbReference type="Gene3D" id="2.115.10.20">
    <property type="entry name" value="Glycosyl hydrolase domain, family 43"/>
    <property type="match status" value="1"/>
</dbReference>
<dbReference type="OrthoDB" id="9760116at2"/>
<evidence type="ECO:0000256" key="1">
    <source>
        <dbReference type="SAM" id="SignalP"/>
    </source>
</evidence>